<dbReference type="Proteomes" id="UP000658720">
    <property type="component" value="Unassembled WGS sequence"/>
</dbReference>
<keyword evidence="2" id="KW-1185">Reference proteome</keyword>
<evidence type="ECO:0000313" key="2">
    <source>
        <dbReference type="Proteomes" id="UP000658720"/>
    </source>
</evidence>
<dbReference type="Gene3D" id="2.160.20.80">
    <property type="entry name" value="E3 ubiquitin-protein ligase SopA"/>
    <property type="match status" value="3"/>
</dbReference>
<dbReference type="Pfam" id="PF13599">
    <property type="entry name" value="Pentapeptide_4"/>
    <property type="match status" value="1"/>
</dbReference>
<dbReference type="RefSeq" id="WP_194021161.1">
    <property type="nucleotide sequence ID" value="NZ_JADEVV010000078.1"/>
</dbReference>
<name>A0ABR9VWD0_9SYNC</name>
<dbReference type="EMBL" id="JADEVV010000078">
    <property type="protein sequence ID" value="MBE9255654.1"/>
    <property type="molecule type" value="Genomic_DNA"/>
</dbReference>
<proteinExistence type="predicted"/>
<gene>
    <name evidence="1" type="ORF">IQ217_17805</name>
</gene>
<protein>
    <submittedName>
        <fullName evidence="1">Pentapeptide repeat-containing protein</fullName>
    </submittedName>
</protein>
<dbReference type="InterPro" id="IPR051082">
    <property type="entry name" value="Pentapeptide-BTB/POZ_domain"/>
</dbReference>
<evidence type="ECO:0000313" key="1">
    <source>
        <dbReference type="EMBL" id="MBE9255654.1"/>
    </source>
</evidence>
<comment type="caution">
    <text evidence="1">The sequence shown here is derived from an EMBL/GenBank/DDBJ whole genome shotgun (WGS) entry which is preliminary data.</text>
</comment>
<sequence length="403" mass="44407">MKLTISTNEFYRIIESNIVDPKNNEELSLLINADLSKIQFKEHGHIYNLNLSRSCFDNVDLYNVEIHKCNLSGASLRQVNLSRSKISHVNFTDTDLSGANLAYVKFSQCIFKNTNFENANMEGVDFDSIGFQSRDKFIKIENAKFDGAILKKANLRGYNPKYSKSCLDLTTSSLKNVDLVGALYDLHTIFPSDINPQKQGALLITPGVSLENMDLSFTNLYRANLSGANLKKANLTGAMICSANMSGTNLSEAIICYEKSRFDKDLYANLKLSHSNLQNATIVGIKPDNTLMYMDGADFRKAKLIDCGFTYMELNGALFANSVLNGFDFNNSKLRGADFCNASLRGCDFSSADLRGANFDGADLSGANLKFSQLNSTDLSKANINGVNFQGAQLEGAKMPPSE</sequence>
<dbReference type="PANTHER" id="PTHR14136">
    <property type="entry name" value="BTB_POZ DOMAIN-CONTAINING PROTEIN KCTD9"/>
    <property type="match status" value="1"/>
</dbReference>
<dbReference type="InterPro" id="IPR001646">
    <property type="entry name" value="5peptide_repeat"/>
</dbReference>
<reference evidence="1 2" key="1">
    <citation type="submission" date="2020-10" db="EMBL/GenBank/DDBJ databases">
        <authorList>
            <person name="Castelo-Branco R."/>
            <person name="Eusebio N."/>
            <person name="Adriana R."/>
            <person name="Vieira A."/>
            <person name="Brugerolle De Fraissinette N."/>
            <person name="Rezende De Castro R."/>
            <person name="Schneider M.P."/>
            <person name="Vasconcelos V."/>
            <person name="Leao P.N."/>
        </authorList>
    </citation>
    <scope>NUCLEOTIDE SEQUENCE [LARGE SCALE GENOMIC DNA]</scope>
    <source>
        <strain evidence="1 2">LEGE 00031</strain>
    </source>
</reference>
<dbReference type="PANTHER" id="PTHR14136:SF17">
    <property type="entry name" value="BTB_POZ DOMAIN-CONTAINING PROTEIN KCTD9"/>
    <property type="match status" value="1"/>
</dbReference>
<dbReference type="Pfam" id="PF00805">
    <property type="entry name" value="Pentapeptide"/>
    <property type="match status" value="2"/>
</dbReference>
<dbReference type="SUPFAM" id="SSF141571">
    <property type="entry name" value="Pentapeptide repeat-like"/>
    <property type="match status" value="2"/>
</dbReference>
<organism evidence="1 2">
    <name type="scientific">Synechocystis salina LEGE 00031</name>
    <dbReference type="NCBI Taxonomy" id="1828736"/>
    <lineage>
        <taxon>Bacteria</taxon>
        <taxon>Bacillati</taxon>
        <taxon>Cyanobacteriota</taxon>
        <taxon>Cyanophyceae</taxon>
        <taxon>Synechococcales</taxon>
        <taxon>Merismopediaceae</taxon>
        <taxon>Synechocystis</taxon>
    </lineage>
</organism>
<accession>A0ABR9VWD0</accession>